<gene>
    <name evidence="2" type="ORF">NADFUDRAFT_48060</name>
</gene>
<proteinExistence type="predicted"/>
<dbReference type="Pfam" id="PF09428">
    <property type="entry name" value="DUF2011"/>
    <property type="match status" value="1"/>
</dbReference>
<dbReference type="Proteomes" id="UP000095009">
    <property type="component" value="Unassembled WGS sequence"/>
</dbReference>
<organism evidence="2 3">
    <name type="scientific">Nadsonia fulvescens var. elongata DSM 6958</name>
    <dbReference type="NCBI Taxonomy" id="857566"/>
    <lineage>
        <taxon>Eukaryota</taxon>
        <taxon>Fungi</taxon>
        <taxon>Dikarya</taxon>
        <taxon>Ascomycota</taxon>
        <taxon>Saccharomycotina</taxon>
        <taxon>Dipodascomycetes</taxon>
        <taxon>Dipodascales</taxon>
        <taxon>Dipodascales incertae sedis</taxon>
        <taxon>Nadsonia</taxon>
    </lineage>
</organism>
<feature type="region of interest" description="Disordered" evidence="1">
    <location>
        <begin position="1"/>
        <end position="31"/>
    </location>
</feature>
<feature type="compositionally biased region" description="Acidic residues" evidence="1">
    <location>
        <begin position="13"/>
        <end position="24"/>
    </location>
</feature>
<evidence type="ECO:0000256" key="1">
    <source>
        <dbReference type="SAM" id="MobiDB-lite"/>
    </source>
</evidence>
<dbReference type="EMBL" id="KV454414">
    <property type="protein sequence ID" value="ODQ63730.1"/>
    <property type="molecule type" value="Genomic_DNA"/>
</dbReference>
<accession>A0A1E3PEJ1</accession>
<feature type="region of interest" description="Disordered" evidence="1">
    <location>
        <begin position="267"/>
        <end position="293"/>
    </location>
</feature>
<keyword evidence="3" id="KW-1185">Reference proteome</keyword>
<evidence type="ECO:0000313" key="3">
    <source>
        <dbReference type="Proteomes" id="UP000095009"/>
    </source>
</evidence>
<sequence length="293" mass="32693">MSTIKVSRKDLYDDSSEYQSDSDSESGLTSYGYVPDFEIEEVQVDVTAEGIDFNQDAKEHNAFITSESTTREEKNQADEEAYAFNLFSCAPTVPTSLVSSETMEIDDKESPKQKEDNTRMIRLDTPDPDEFFIPTFRPEGYYRHTATPELLAQYNQAAVTGQDIWAAALNLTTPKFGTTKGKLLEFSQLVQAAKKEKRGLGRPGAKRRKILKAAKTNKAQNNNNRNSGAAPYGERFYGPSRIYGNDFFKDINEQNFGFRSNSFRINTRGGKDRGGFKGGFRGRGGARGGKGKD</sequence>
<dbReference type="InterPro" id="IPR018555">
    <property type="entry name" value="C630.06c-like"/>
</dbReference>
<reference evidence="2 3" key="1">
    <citation type="journal article" date="2016" name="Proc. Natl. Acad. Sci. U.S.A.">
        <title>Comparative genomics of biotechnologically important yeasts.</title>
        <authorList>
            <person name="Riley R."/>
            <person name="Haridas S."/>
            <person name="Wolfe K.H."/>
            <person name="Lopes M.R."/>
            <person name="Hittinger C.T."/>
            <person name="Goeker M."/>
            <person name="Salamov A.A."/>
            <person name="Wisecaver J.H."/>
            <person name="Long T.M."/>
            <person name="Calvey C.H."/>
            <person name="Aerts A.L."/>
            <person name="Barry K.W."/>
            <person name="Choi C."/>
            <person name="Clum A."/>
            <person name="Coughlan A.Y."/>
            <person name="Deshpande S."/>
            <person name="Douglass A.P."/>
            <person name="Hanson S.J."/>
            <person name="Klenk H.-P."/>
            <person name="LaButti K.M."/>
            <person name="Lapidus A."/>
            <person name="Lindquist E.A."/>
            <person name="Lipzen A.M."/>
            <person name="Meier-Kolthoff J.P."/>
            <person name="Ohm R.A."/>
            <person name="Otillar R.P."/>
            <person name="Pangilinan J.L."/>
            <person name="Peng Y."/>
            <person name="Rokas A."/>
            <person name="Rosa C.A."/>
            <person name="Scheuner C."/>
            <person name="Sibirny A.A."/>
            <person name="Slot J.C."/>
            <person name="Stielow J.B."/>
            <person name="Sun H."/>
            <person name="Kurtzman C.P."/>
            <person name="Blackwell M."/>
            <person name="Grigoriev I.V."/>
            <person name="Jeffries T.W."/>
        </authorList>
    </citation>
    <scope>NUCLEOTIDE SEQUENCE [LARGE SCALE GENOMIC DNA]</scope>
    <source>
        <strain evidence="2 3">DSM 6958</strain>
    </source>
</reference>
<dbReference type="AlphaFoldDB" id="A0A1E3PEJ1"/>
<protein>
    <submittedName>
        <fullName evidence="2">Uncharacterized protein</fullName>
    </submittedName>
</protein>
<name>A0A1E3PEJ1_9ASCO</name>
<evidence type="ECO:0000313" key="2">
    <source>
        <dbReference type="EMBL" id="ODQ63730.1"/>
    </source>
</evidence>
<feature type="compositionally biased region" description="Gly residues" evidence="1">
    <location>
        <begin position="276"/>
        <end position="293"/>
    </location>
</feature>